<comment type="subunit">
    <text evidence="3">The avian keratins (F-ker, S-ker, C-ker and B-ker) are a complex mixture of very similar polypeptides.</text>
</comment>
<name>A0A6J3E974_AYTFU</name>
<evidence type="ECO:0000256" key="1">
    <source>
        <dbReference type="ARBA" id="ARBA00008702"/>
    </source>
</evidence>
<dbReference type="RefSeq" id="XP_032058442.1">
    <property type="nucleotide sequence ID" value="XM_032202551.1"/>
</dbReference>
<dbReference type="KEGG" id="aful:116498315"/>
<keyword evidence="4" id="KW-1185">Reference proteome</keyword>
<keyword evidence="2 3" id="KW-0416">Keratin</keyword>
<evidence type="ECO:0000313" key="4">
    <source>
        <dbReference type="Proteomes" id="UP000504639"/>
    </source>
</evidence>
<dbReference type="KEGG" id="aful:116498316"/>
<organism evidence="4 5">
    <name type="scientific">Aythya fuligula</name>
    <name type="common">Tufted duck</name>
    <name type="synonym">Anas fuligula</name>
    <dbReference type="NCBI Taxonomy" id="219594"/>
    <lineage>
        <taxon>Eukaryota</taxon>
        <taxon>Metazoa</taxon>
        <taxon>Chordata</taxon>
        <taxon>Craniata</taxon>
        <taxon>Vertebrata</taxon>
        <taxon>Euteleostomi</taxon>
        <taxon>Archelosauria</taxon>
        <taxon>Archosauria</taxon>
        <taxon>Dinosauria</taxon>
        <taxon>Saurischia</taxon>
        <taxon>Theropoda</taxon>
        <taxon>Coelurosauria</taxon>
        <taxon>Aves</taxon>
        <taxon>Neognathae</taxon>
        <taxon>Galloanserae</taxon>
        <taxon>Anseriformes</taxon>
        <taxon>Anatidae</taxon>
        <taxon>Aythyinae</taxon>
        <taxon>Aythya</taxon>
    </lineage>
</organism>
<dbReference type="GO" id="GO:0005200">
    <property type="term" value="F:structural constituent of cytoskeleton"/>
    <property type="evidence" value="ECO:0007669"/>
    <property type="project" value="InterPro"/>
</dbReference>
<dbReference type="Pfam" id="PF02422">
    <property type="entry name" value="Keratin"/>
    <property type="match status" value="1"/>
</dbReference>
<dbReference type="GO" id="GO:0005882">
    <property type="term" value="C:intermediate filament"/>
    <property type="evidence" value="ECO:0007669"/>
    <property type="project" value="UniProtKB-KW"/>
</dbReference>
<dbReference type="Proteomes" id="UP000504639">
    <property type="component" value="Chromosome 24"/>
</dbReference>
<evidence type="ECO:0000256" key="2">
    <source>
        <dbReference type="ARBA" id="ARBA00022744"/>
    </source>
</evidence>
<accession>A0A6J3E974</accession>
<dbReference type="GeneID" id="116498315"/>
<evidence type="ECO:0000313" key="5">
    <source>
        <dbReference type="RefSeq" id="XP_032058442.1"/>
    </source>
</evidence>
<sequence>MGYVGIFVDIDILTKDTADRGKRKAVHVLPRDMSCYNRCLPCLPCGPCGPTPLANSCNEPCVQQCQDSTVVIQPSPVVVTLPGPILSSFPQNTAVGSSTSAAVGSILSSQGVPISSGGFGLSGLGSRFCGRRCFPC</sequence>
<gene>
    <name evidence="5" type="primary">LOC116498315</name>
    <name evidence="6" type="synonym">LOC116498316</name>
</gene>
<dbReference type="PANTHER" id="PTHR31203">
    <property type="entry name" value="BETA-KERATIN-RELATED PROTEIN-RELATED"/>
    <property type="match status" value="1"/>
</dbReference>
<evidence type="ECO:0000313" key="6">
    <source>
        <dbReference type="RefSeq" id="XP_032058443.1"/>
    </source>
</evidence>
<reference evidence="5 6" key="1">
    <citation type="submission" date="2025-04" db="UniProtKB">
        <authorList>
            <consortium name="RefSeq"/>
        </authorList>
    </citation>
    <scope>IDENTIFICATION</scope>
    <source>
        <tissue evidence="5 6">Lung</tissue>
    </source>
</reference>
<dbReference type="RefSeq" id="XP_032058443.1">
    <property type="nucleotide sequence ID" value="XM_032202552.1"/>
</dbReference>
<evidence type="ECO:0000256" key="3">
    <source>
        <dbReference type="RuleBase" id="RU364002"/>
    </source>
</evidence>
<dbReference type="InterPro" id="IPR003461">
    <property type="entry name" value="Keratin"/>
</dbReference>
<dbReference type="AlphaFoldDB" id="A0A6J3E974"/>
<comment type="similarity">
    <text evidence="1 3">Belongs to the avian keratin family.</text>
</comment>
<protein>
    <recommendedName>
        <fullName evidence="3">Keratin</fullName>
    </recommendedName>
</protein>
<proteinExistence type="inferred from homology"/>
<dbReference type="PANTHER" id="PTHR31203:SF1">
    <property type="entry name" value="BETA-KERATIN-RELATED PROTEIN-RELATED"/>
    <property type="match status" value="1"/>
</dbReference>